<dbReference type="AlphaFoldDB" id="A0A9P4H7Z1"/>
<dbReference type="GO" id="GO:0016740">
    <property type="term" value="F:transferase activity"/>
    <property type="evidence" value="ECO:0007669"/>
    <property type="project" value="UniProtKB-KW"/>
</dbReference>
<dbReference type="SUPFAM" id="SSF110857">
    <property type="entry name" value="Gamma-glutamyl cyclotransferase-like"/>
    <property type="match status" value="1"/>
</dbReference>
<evidence type="ECO:0000313" key="7">
    <source>
        <dbReference type="Proteomes" id="UP000799777"/>
    </source>
</evidence>
<evidence type="ECO:0000256" key="2">
    <source>
        <dbReference type="ARBA" id="ARBA00022679"/>
    </source>
</evidence>
<evidence type="ECO:0000256" key="4">
    <source>
        <dbReference type="SAM" id="MobiDB-lite"/>
    </source>
</evidence>
<evidence type="ECO:0000259" key="5">
    <source>
        <dbReference type="Pfam" id="PF06094"/>
    </source>
</evidence>
<proteinExistence type="inferred from homology"/>
<evidence type="ECO:0000256" key="1">
    <source>
        <dbReference type="ARBA" id="ARBA00008861"/>
    </source>
</evidence>
<evidence type="ECO:0000313" key="6">
    <source>
        <dbReference type="EMBL" id="KAF2028311.1"/>
    </source>
</evidence>
<feature type="compositionally biased region" description="Pro residues" evidence="4">
    <location>
        <begin position="7"/>
        <end position="20"/>
    </location>
</feature>
<organism evidence="6 7">
    <name type="scientific">Setomelanomma holmii</name>
    <dbReference type="NCBI Taxonomy" id="210430"/>
    <lineage>
        <taxon>Eukaryota</taxon>
        <taxon>Fungi</taxon>
        <taxon>Dikarya</taxon>
        <taxon>Ascomycota</taxon>
        <taxon>Pezizomycotina</taxon>
        <taxon>Dothideomycetes</taxon>
        <taxon>Pleosporomycetidae</taxon>
        <taxon>Pleosporales</taxon>
        <taxon>Pleosporineae</taxon>
        <taxon>Phaeosphaeriaceae</taxon>
        <taxon>Setomelanomma</taxon>
    </lineage>
</organism>
<dbReference type="Pfam" id="PF06094">
    <property type="entry name" value="GGACT"/>
    <property type="match status" value="1"/>
</dbReference>
<feature type="domain" description="Gamma-glutamylcyclotransferase AIG2-like" evidence="5">
    <location>
        <begin position="71"/>
        <end position="182"/>
    </location>
</feature>
<feature type="region of interest" description="Disordered" evidence="4">
    <location>
        <begin position="1"/>
        <end position="61"/>
    </location>
</feature>
<dbReference type="Gene3D" id="3.10.490.10">
    <property type="entry name" value="Gamma-glutamyl cyclotransferase-like"/>
    <property type="match status" value="1"/>
</dbReference>
<dbReference type="InterPro" id="IPR013024">
    <property type="entry name" value="GGCT-like"/>
</dbReference>
<dbReference type="EMBL" id="ML978214">
    <property type="protein sequence ID" value="KAF2028311.1"/>
    <property type="molecule type" value="Genomic_DNA"/>
</dbReference>
<comment type="similarity">
    <text evidence="1">Belongs to the gamma-glutamylcyclotransferase family.</text>
</comment>
<protein>
    <recommendedName>
        <fullName evidence="3">Putative gamma-glutamylcyclotransferase</fullName>
    </recommendedName>
</protein>
<feature type="compositionally biased region" description="Low complexity" evidence="4">
    <location>
        <begin position="45"/>
        <end position="56"/>
    </location>
</feature>
<dbReference type="CDD" id="cd06661">
    <property type="entry name" value="GGCT_like"/>
    <property type="match status" value="1"/>
</dbReference>
<sequence>MRKWKVPLPPPLPPPPPLPARPRSRTLKPSRNPPHPKSISTQIAQLQSQTETSQSSCPHPPNSKPFRPCHMFFYGTLQDPGVLRSLLSLDDEPLLQRARLSGFMVKMWGIYPALVSCDGGKVDGMLWYCASEDRFEKLDAYETVAYTWRECEVGLGEGEMVRDVRMFVWAGDADSGELEDGEFELDRWRRFFKSSVVRNALSEGA</sequence>
<dbReference type="InterPro" id="IPR009288">
    <property type="entry name" value="AIG2-like_dom"/>
</dbReference>
<dbReference type="InterPro" id="IPR036568">
    <property type="entry name" value="GGCT-like_sf"/>
</dbReference>
<evidence type="ECO:0000256" key="3">
    <source>
        <dbReference type="ARBA" id="ARBA00030602"/>
    </source>
</evidence>
<dbReference type="OrthoDB" id="3262926at2759"/>
<gene>
    <name evidence="6" type="ORF">EK21DRAFT_101915</name>
</gene>
<dbReference type="PANTHER" id="PTHR31544:SF4">
    <property type="entry name" value="GAMMA-GLUTAMYLCYCLOTRANSFERASE-RELATED"/>
    <property type="match status" value="1"/>
</dbReference>
<accession>A0A9P4H7Z1</accession>
<dbReference type="Proteomes" id="UP000799777">
    <property type="component" value="Unassembled WGS sequence"/>
</dbReference>
<keyword evidence="2" id="KW-0808">Transferase</keyword>
<dbReference type="PANTHER" id="PTHR31544">
    <property type="entry name" value="AIG2-LIKE PROTEIN D"/>
    <property type="match status" value="1"/>
</dbReference>
<reference evidence="6" key="1">
    <citation type="journal article" date="2020" name="Stud. Mycol.">
        <title>101 Dothideomycetes genomes: a test case for predicting lifestyles and emergence of pathogens.</title>
        <authorList>
            <person name="Haridas S."/>
            <person name="Albert R."/>
            <person name="Binder M."/>
            <person name="Bloem J."/>
            <person name="Labutti K."/>
            <person name="Salamov A."/>
            <person name="Andreopoulos B."/>
            <person name="Baker S."/>
            <person name="Barry K."/>
            <person name="Bills G."/>
            <person name="Bluhm B."/>
            <person name="Cannon C."/>
            <person name="Castanera R."/>
            <person name="Culley D."/>
            <person name="Daum C."/>
            <person name="Ezra D."/>
            <person name="Gonzalez J."/>
            <person name="Henrissat B."/>
            <person name="Kuo A."/>
            <person name="Liang C."/>
            <person name="Lipzen A."/>
            <person name="Lutzoni F."/>
            <person name="Magnuson J."/>
            <person name="Mondo S."/>
            <person name="Nolan M."/>
            <person name="Ohm R."/>
            <person name="Pangilinan J."/>
            <person name="Park H.-J."/>
            <person name="Ramirez L."/>
            <person name="Alfaro M."/>
            <person name="Sun H."/>
            <person name="Tritt A."/>
            <person name="Yoshinaga Y."/>
            <person name="Zwiers L.-H."/>
            <person name="Turgeon B."/>
            <person name="Goodwin S."/>
            <person name="Spatafora J."/>
            <person name="Crous P."/>
            <person name="Grigoriev I."/>
        </authorList>
    </citation>
    <scope>NUCLEOTIDE SEQUENCE</scope>
    <source>
        <strain evidence="6">CBS 110217</strain>
    </source>
</reference>
<dbReference type="InterPro" id="IPR045038">
    <property type="entry name" value="AIG2-like"/>
</dbReference>
<name>A0A9P4H7Z1_9PLEO</name>
<comment type="caution">
    <text evidence="6">The sequence shown here is derived from an EMBL/GenBank/DDBJ whole genome shotgun (WGS) entry which is preliminary data.</text>
</comment>
<keyword evidence="7" id="KW-1185">Reference proteome</keyword>